<protein>
    <submittedName>
        <fullName evidence="2">Uncharacterized protein</fullName>
    </submittedName>
</protein>
<evidence type="ECO:0000313" key="2">
    <source>
        <dbReference type="EMBL" id="KAH7138800.1"/>
    </source>
</evidence>
<accession>A0A9P9J1K6</accession>
<evidence type="ECO:0000256" key="1">
    <source>
        <dbReference type="SAM" id="SignalP"/>
    </source>
</evidence>
<dbReference type="OrthoDB" id="271448at2759"/>
<keyword evidence="1" id="KW-0732">Signal</keyword>
<evidence type="ECO:0000313" key="3">
    <source>
        <dbReference type="Proteomes" id="UP000700596"/>
    </source>
</evidence>
<comment type="caution">
    <text evidence="2">The sequence shown here is derived from an EMBL/GenBank/DDBJ whole genome shotgun (WGS) entry which is preliminary data.</text>
</comment>
<gene>
    <name evidence="2" type="ORF">B0J11DRAFT_588371</name>
</gene>
<name>A0A9P9J1K6_9PLEO</name>
<dbReference type="Proteomes" id="UP000700596">
    <property type="component" value="Unassembled WGS sequence"/>
</dbReference>
<dbReference type="PANTHER" id="PTHR36578:SF1">
    <property type="entry name" value="APPLE DOMAIN-CONTAINING PROTEIN"/>
    <property type="match status" value="1"/>
</dbReference>
<dbReference type="PANTHER" id="PTHR36578">
    <property type="entry name" value="CHROMOSOME 15, WHOLE GENOME SHOTGUN SEQUENCE"/>
    <property type="match status" value="1"/>
</dbReference>
<dbReference type="EMBL" id="JAGMWT010000001">
    <property type="protein sequence ID" value="KAH7138800.1"/>
    <property type="molecule type" value="Genomic_DNA"/>
</dbReference>
<feature type="chain" id="PRO_5040299716" evidence="1">
    <location>
        <begin position="20"/>
        <end position="340"/>
    </location>
</feature>
<proteinExistence type="predicted"/>
<dbReference type="AlphaFoldDB" id="A0A9P9J1K6"/>
<reference evidence="2" key="1">
    <citation type="journal article" date="2021" name="Nat. Commun.">
        <title>Genetic determinants of endophytism in the Arabidopsis root mycobiome.</title>
        <authorList>
            <person name="Mesny F."/>
            <person name="Miyauchi S."/>
            <person name="Thiergart T."/>
            <person name="Pickel B."/>
            <person name="Atanasova L."/>
            <person name="Karlsson M."/>
            <person name="Huettel B."/>
            <person name="Barry K.W."/>
            <person name="Haridas S."/>
            <person name="Chen C."/>
            <person name="Bauer D."/>
            <person name="Andreopoulos W."/>
            <person name="Pangilinan J."/>
            <person name="LaButti K."/>
            <person name="Riley R."/>
            <person name="Lipzen A."/>
            <person name="Clum A."/>
            <person name="Drula E."/>
            <person name="Henrissat B."/>
            <person name="Kohler A."/>
            <person name="Grigoriev I.V."/>
            <person name="Martin F.M."/>
            <person name="Hacquard S."/>
        </authorList>
    </citation>
    <scope>NUCLEOTIDE SEQUENCE</scope>
    <source>
        <strain evidence="2">MPI-CAGE-CH-0243</strain>
    </source>
</reference>
<organism evidence="2 3">
    <name type="scientific">Dendryphion nanum</name>
    <dbReference type="NCBI Taxonomy" id="256645"/>
    <lineage>
        <taxon>Eukaryota</taxon>
        <taxon>Fungi</taxon>
        <taxon>Dikarya</taxon>
        <taxon>Ascomycota</taxon>
        <taxon>Pezizomycotina</taxon>
        <taxon>Dothideomycetes</taxon>
        <taxon>Pleosporomycetidae</taxon>
        <taxon>Pleosporales</taxon>
        <taxon>Torulaceae</taxon>
        <taxon>Dendryphion</taxon>
    </lineage>
</organism>
<keyword evidence="3" id="KW-1185">Reference proteome</keyword>
<sequence>MKASAILAVSLASIVTSSPAPFPQPPGFCAVDFATTVVDGPQGISNQTEVYPSVSAVSAAAAQVTAVSSNSTGLDKRTLFVLLEKLFGGHKVSPSSSKPATPNVPITTPEIPAITSVQKTPNTTTSFSEACATMPKEGTYSQEAATPKGYENTFKDLNAAVSANSYLGLHNLSSYNVQGCSKYSITNFKCTLWGSGVEKDAATNTGQVRRGFEVVIVGSNSYEKTSTTTPAPCPGYKPPKPCKGAAINRPSCAIGSHFFPGPFNPAVCASYASAQNAMNKKNVAKGQKFLPCNMFNAYMMKRNGKAMGTYCLLYTQAVDVSYANYFVGSSGNHRFSVESS</sequence>
<feature type="signal peptide" evidence="1">
    <location>
        <begin position="1"/>
        <end position="19"/>
    </location>
</feature>